<proteinExistence type="predicted"/>
<evidence type="ECO:0000313" key="1">
    <source>
        <dbReference type="EMBL" id="BAM68247.1"/>
    </source>
</evidence>
<reference evidence="1" key="1">
    <citation type="journal article" date="2012" name="Antimicrob. Agents Chemother.">
        <title>Identification of VanN-Type Vancomycin Resistance in an Enterococcus faecium Isolate from Chicken Meat in Japan.</title>
        <authorList>
            <person name="Nomura T."/>
            <person name="Tanimoto K."/>
            <person name="Shibayama K."/>
            <person name="Arakawa Y."/>
            <person name="Fujimoto S."/>
            <person name="Ike Y."/>
            <person name="Tomita H."/>
        </authorList>
    </citation>
    <scope>NUCLEOTIDE SEQUENCE</scope>
    <source>
        <strain evidence="1">121.1</strain>
    </source>
</reference>
<accession>K7ZSN7</accession>
<dbReference type="EMBL" id="AB701345">
    <property type="protein sequence ID" value="BAM68247.1"/>
    <property type="molecule type" value="Genomic_DNA"/>
</dbReference>
<name>K7ZSN7_ENTFC</name>
<protein>
    <submittedName>
        <fullName evidence="1">Uncharacterized protein</fullName>
    </submittedName>
</protein>
<dbReference type="AlphaFoldDB" id="K7ZSN7"/>
<organism evidence="1">
    <name type="scientific">Enterococcus faecium</name>
    <name type="common">Streptococcus faecium</name>
    <dbReference type="NCBI Taxonomy" id="1352"/>
    <lineage>
        <taxon>Bacteria</taxon>
        <taxon>Bacillati</taxon>
        <taxon>Bacillota</taxon>
        <taxon>Bacilli</taxon>
        <taxon>Lactobacillales</taxon>
        <taxon>Enterococcaceae</taxon>
        <taxon>Enterococcus</taxon>
    </lineage>
</organism>
<sequence length="153" mass="18333">MCNKVMRSRGGNKMFLWELNVEDLVEDLQDNDVSTIHLMKIQKNYYIRKSLYIVYHFYAKEAKEIVSKLKPENYIRYKKELLSIDSKLSTILFYLLYKGEASDFNQIYEEIQFSSEAYYQAICQRKADEELLFTNWLLTQPEQSQLLYHLVGK</sequence>